<organism evidence="1">
    <name type="scientific">marine sediment metagenome</name>
    <dbReference type="NCBI Taxonomy" id="412755"/>
    <lineage>
        <taxon>unclassified sequences</taxon>
        <taxon>metagenomes</taxon>
        <taxon>ecological metagenomes</taxon>
    </lineage>
</organism>
<evidence type="ECO:0000313" key="1">
    <source>
        <dbReference type="EMBL" id="KKL11594.1"/>
    </source>
</evidence>
<dbReference type="Gene3D" id="3.40.630.30">
    <property type="match status" value="1"/>
</dbReference>
<dbReference type="AlphaFoldDB" id="A0A0F9APR9"/>
<dbReference type="InterPro" id="IPR018673">
    <property type="entry name" value="DUF2141"/>
</dbReference>
<protein>
    <recommendedName>
        <fullName evidence="2">DUF2141 domain-containing protein</fullName>
    </recommendedName>
</protein>
<sequence>TWVSQANMDMALNEVMNEIIRNKKYKGVSISLVKDLRDNEMIDLSYKGFCYGPNMTMLIHPDWRSFADYISELRPKYKSRAQRALRKGGDIERRELRMTEMIEYRDEIYFLHQNVYKRSDFQIAKIDIDFFWNLKSNLGDDFQMTGYFINDCMIGFTTRFFYKNILEGYLHGIDYSINKRYCLYENILYDDVKMAIESRASLLNLGTTAPGMKSAVGAVPVPMKSYLKFKNHAINKVINPGEYFTTEEKVIRFPFKIKERLGTIRFDSKGPVHVRLITEKEFMKQDEYVESLIFNTEKPEISEVEFSFENIPAGVYAIIAFQDKNNNGRLDHILGLYPSEPFGFSWKAKAKMLPRFKDISFYVNKDTKDLNIDTAR</sequence>
<name>A0A0F9APR9_9ZZZZ</name>
<evidence type="ECO:0008006" key="2">
    <source>
        <dbReference type="Google" id="ProtNLM"/>
    </source>
</evidence>
<dbReference type="InterPro" id="IPR016181">
    <property type="entry name" value="Acyl_CoA_acyltransferase"/>
</dbReference>
<gene>
    <name evidence="1" type="ORF">LCGC14_2544240</name>
</gene>
<comment type="caution">
    <text evidence="1">The sequence shown here is derived from an EMBL/GenBank/DDBJ whole genome shotgun (WGS) entry which is preliminary data.</text>
</comment>
<dbReference type="EMBL" id="LAZR01041587">
    <property type="protein sequence ID" value="KKL11594.1"/>
    <property type="molecule type" value="Genomic_DNA"/>
</dbReference>
<dbReference type="Pfam" id="PF09912">
    <property type="entry name" value="DUF2141"/>
    <property type="match status" value="1"/>
</dbReference>
<proteinExistence type="predicted"/>
<reference evidence="1" key="1">
    <citation type="journal article" date="2015" name="Nature">
        <title>Complex archaea that bridge the gap between prokaryotes and eukaryotes.</title>
        <authorList>
            <person name="Spang A."/>
            <person name="Saw J.H."/>
            <person name="Jorgensen S.L."/>
            <person name="Zaremba-Niedzwiedzka K."/>
            <person name="Martijn J."/>
            <person name="Lind A.E."/>
            <person name="van Eijk R."/>
            <person name="Schleper C."/>
            <person name="Guy L."/>
            <person name="Ettema T.J."/>
        </authorList>
    </citation>
    <scope>NUCLEOTIDE SEQUENCE</scope>
</reference>
<feature type="non-terminal residue" evidence="1">
    <location>
        <position position="1"/>
    </location>
</feature>
<dbReference type="SUPFAM" id="SSF55729">
    <property type="entry name" value="Acyl-CoA N-acyltransferases (Nat)"/>
    <property type="match status" value="1"/>
</dbReference>
<accession>A0A0F9APR9</accession>